<keyword evidence="3" id="KW-1185">Reference proteome</keyword>
<gene>
    <name evidence="2" type="ORF">PDM28_15895</name>
</gene>
<evidence type="ECO:0000313" key="2">
    <source>
        <dbReference type="EMBL" id="WNH48137.1"/>
    </source>
</evidence>
<feature type="chain" id="PRO_5045741372" description="Outer membrane protein beta-barrel domain-containing protein" evidence="1">
    <location>
        <begin position="31"/>
        <end position="279"/>
    </location>
</feature>
<dbReference type="Gene3D" id="2.40.160.60">
    <property type="entry name" value="Outer membrane protein transport protein (OMPP1/FadL/TodX)"/>
    <property type="match status" value="1"/>
</dbReference>
<organism evidence="2 3">
    <name type="scientific">Stenotrophomonas aracearum</name>
    <dbReference type="NCBI Taxonomy" id="3003272"/>
    <lineage>
        <taxon>Bacteria</taxon>
        <taxon>Pseudomonadati</taxon>
        <taxon>Pseudomonadota</taxon>
        <taxon>Gammaproteobacteria</taxon>
        <taxon>Lysobacterales</taxon>
        <taxon>Lysobacteraceae</taxon>
        <taxon>Stenotrophomonas</taxon>
    </lineage>
</organism>
<evidence type="ECO:0000256" key="1">
    <source>
        <dbReference type="SAM" id="SignalP"/>
    </source>
</evidence>
<reference evidence="2 3" key="1">
    <citation type="submission" date="2022-12" db="EMBL/GenBank/DDBJ databases">
        <title>Two new species, Stenotrophomonas aracearum and Stenotrophomonas oahuensis, isolated from Anthurium (Araceae family) in Hawaii.</title>
        <authorList>
            <person name="Chunag S.C."/>
            <person name="Dobhal S."/>
            <person name="Alvarez A."/>
            <person name="Arif M."/>
        </authorList>
    </citation>
    <scope>NUCLEOTIDE SEQUENCE [LARGE SCALE GENOMIC DNA]</scope>
    <source>
        <strain evidence="2 3">A5588</strain>
    </source>
</reference>
<accession>A0ABY9YB94</accession>
<dbReference type="RefSeq" id="WP_311182794.1">
    <property type="nucleotide sequence ID" value="NZ_CP115543.1"/>
</dbReference>
<dbReference type="Proteomes" id="UP001305421">
    <property type="component" value="Chromosome"/>
</dbReference>
<dbReference type="SUPFAM" id="SSF103515">
    <property type="entry name" value="Autotransporter"/>
    <property type="match status" value="1"/>
</dbReference>
<dbReference type="InterPro" id="IPR036709">
    <property type="entry name" value="Autotransporte_beta_dom_sf"/>
</dbReference>
<sequence>MSLSLPFRSTAIALCASVTGVLAFAPNAHAVEPLDTFSAHISGYITSFDTEIRADGEGRRGTDIDLHRDLGLGDDNLIANVGFTWRPWENHEFAVSYYTQSADATRTIERDIEFDGTLYEASSRIRTDVDVDAYEASYTWWAANRDQWALGPRVGLIWYRMELGIDLDVDVGGNQGGASAKSNVSADVPAPMIGGGWRWTPLDDWRLSADVGYFTISVDDIDGDIYFGRAGVEWFPWERAGFSLDYTYTRIEADADKTSFTGNVNFTDAGLRLGFVYRF</sequence>
<evidence type="ECO:0000313" key="3">
    <source>
        <dbReference type="Proteomes" id="UP001305421"/>
    </source>
</evidence>
<evidence type="ECO:0008006" key="4">
    <source>
        <dbReference type="Google" id="ProtNLM"/>
    </source>
</evidence>
<dbReference type="EMBL" id="CP115543">
    <property type="protein sequence ID" value="WNH48137.1"/>
    <property type="molecule type" value="Genomic_DNA"/>
</dbReference>
<protein>
    <recommendedName>
        <fullName evidence="4">Outer membrane protein beta-barrel domain-containing protein</fullName>
    </recommendedName>
</protein>
<keyword evidence="1" id="KW-0732">Signal</keyword>
<name>A0ABY9YB94_9GAMM</name>
<feature type="signal peptide" evidence="1">
    <location>
        <begin position="1"/>
        <end position="30"/>
    </location>
</feature>
<proteinExistence type="predicted"/>